<keyword evidence="3" id="KW-1185">Reference proteome</keyword>
<accession>A0A812SH24</accession>
<protein>
    <submittedName>
        <fullName evidence="2">Uncharacterized protein</fullName>
    </submittedName>
</protein>
<dbReference type="OrthoDB" id="425069at2759"/>
<feature type="region of interest" description="Disordered" evidence="1">
    <location>
        <begin position="419"/>
        <end position="558"/>
    </location>
</feature>
<sequence length="558" mass="61287">MTSTKNKQVFDIVLPAVEKAVGNLESMYAGLARPLQHATHHPAGRLAALLGQAEHLTKAGISKAILPVQDRSSFDFAGEQSMQLQESTIHASSLRNRLADFACLAPVEDPGSPDNSAPSEFRTLQQLASWRDTVSCKETLSRKESMDILQVLIRAERAIAEMQRWEASCTRRWDALSQEVRQARDKIKTIRARAQKLKERQSEVDLAAGHRREELWTKLLEATGHGEGDMSTTAAALHKQLCQSDKQRRQLRDRISADTEKLHRVWSKRRQAQDTVDLLTQLARTDQNGDTGERHSADDIVDAELSLEALIWKQIREERARFAVPDPPQPPRLALPEVAEETQASESPSFAPVLPPSAEPDDLENPLVSPVVPSGPSFPSLPSVTKDAEDTALHVELKQTPASLPPKVANLIERLSMSRDARRQAERAHRSKPLDAPGRPAEPRVQTERPPACASEPDSFGPTFADEPPPPLPEPGRRDVQQGASQVPSWKPPPPPSHASPDMLWGELPSAPLELGLSAGQNALPQRSSSKRNSTSELAAPPAAGMPAVRRVTLELDD</sequence>
<feature type="compositionally biased region" description="Low complexity" evidence="1">
    <location>
        <begin position="366"/>
        <end position="384"/>
    </location>
</feature>
<feature type="compositionally biased region" description="Basic and acidic residues" evidence="1">
    <location>
        <begin position="419"/>
        <end position="428"/>
    </location>
</feature>
<evidence type="ECO:0000256" key="1">
    <source>
        <dbReference type="SAM" id="MobiDB-lite"/>
    </source>
</evidence>
<proteinExistence type="predicted"/>
<organism evidence="2 3">
    <name type="scientific">Symbiodinium necroappetens</name>
    <dbReference type="NCBI Taxonomy" id="1628268"/>
    <lineage>
        <taxon>Eukaryota</taxon>
        <taxon>Sar</taxon>
        <taxon>Alveolata</taxon>
        <taxon>Dinophyceae</taxon>
        <taxon>Suessiales</taxon>
        <taxon>Symbiodiniaceae</taxon>
        <taxon>Symbiodinium</taxon>
    </lineage>
</organism>
<gene>
    <name evidence="2" type="ORF">SNEC2469_LOCUS13690</name>
</gene>
<feature type="region of interest" description="Disordered" evidence="1">
    <location>
        <begin position="322"/>
        <end position="387"/>
    </location>
</feature>
<feature type="compositionally biased region" description="Polar residues" evidence="1">
    <location>
        <begin position="519"/>
        <end position="537"/>
    </location>
</feature>
<dbReference type="AlphaFoldDB" id="A0A812SH24"/>
<dbReference type="EMBL" id="CAJNJA010021875">
    <property type="protein sequence ID" value="CAE7483119.1"/>
    <property type="molecule type" value="Genomic_DNA"/>
</dbReference>
<dbReference type="Proteomes" id="UP000601435">
    <property type="component" value="Unassembled WGS sequence"/>
</dbReference>
<name>A0A812SH24_9DINO</name>
<comment type="caution">
    <text evidence="2">The sequence shown here is derived from an EMBL/GenBank/DDBJ whole genome shotgun (WGS) entry which is preliminary data.</text>
</comment>
<evidence type="ECO:0000313" key="3">
    <source>
        <dbReference type="Proteomes" id="UP000601435"/>
    </source>
</evidence>
<reference evidence="2" key="1">
    <citation type="submission" date="2021-02" db="EMBL/GenBank/DDBJ databases">
        <authorList>
            <person name="Dougan E. K."/>
            <person name="Rhodes N."/>
            <person name="Thang M."/>
            <person name="Chan C."/>
        </authorList>
    </citation>
    <scope>NUCLEOTIDE SEQUENCE</scope>
</reference>
<evidence type="ECO:0000313" key="2">
    <source>
        <dbReference type="EMBL" id="CAE7483119.1"/>
    </source>
</evidence>